<proteinExistence type="predicted"/>
<evidence type="ECO:0008006" key="3">
    <source>
        <dbReference type="Google" id="ProtNLM"/>
    </source>
</evidence>
<dbReference type="EMBL" id="AP022569">
    <property type="protein sequence ID" value="BBX45536.1"/>
    <property type="molecule type" value="Genomic_DNA"/>
</dbReference>
<dbReference type="Proteomes" id="UP000465866">
    <property type="component" value="Chromosome"/>
</dbReference>
<protein>
    <recommendedName>
        <fullName evidence="3">PE family protein</fullName>
    </recommendedName>
</protein>
<name>A0A7I7KUZ9_9MYCO</name>
<evidence type="ECO:0000313" key="1">
    <source>
        <dbReference type="EMBL" id="BBX45536.1"/>
    </source>
</evidence>
<organism evidence="1 2">
    <name type="scientific">Mycobacterium cookii</name>
    <dbReference type="NCBI Taxonomy" id="1775"/>
    <lineage>
        <taxon>Bacteria</taxon>
        <taxon>Bacillati</taxon>
        <taxon>Actinomycetota</taxon>
        <taxon>Actinomycetes</taxon>
        <taxon>Mycobacteriales</taxon>
        <taxon>Mycobacteriaceae</taxon>
        <taxon>Mycobacterium</taxon>
    </lineage>
</organism>
<accession>A0A7I7KUZ9</accession>
<sequence length="178" mass="18108">MAVNAAASDSVPIPAAMHPANAATPPSSGHATARRWLAGAVTVMHQGYGGSREALTLASVGRGLCRVCRTCRPCSPQNPRAPNPITVTTDLLKGAEQGVTAALVDSGVLPQTDMPDVYPFVPSIDPGLSISFGQPGETFISALGGAIGSVLYDLNIPDFVNGTSDAGDFITAMAALFG</sequence>
<keyword evidence="2" id="KW-1185">Reference proteome</keyword>
<dbReference type="AlphaFoldDB" id="A0A7I7KUZ9"/>
<dbReference type="KEGG" id="mcoo:MCOO_15510"/>
<reference evidence="1 2" key="1">
    <citation type="journal article" date="2019" name="Emerg. Microbes Infect.">
        <title>Comprehensive subspecies identification of 175 nontuberculous mycobacteria species based on 7547 genomic profiles.</title>
        <authorList>
            <person name="Matsumoto Y."/>
            <person name="Kinjo T."/>
            <person name="Motooka D."/>
            <person name="Nabeya D."/>
            <person name="Jung N."/>
            <person name="Uechi K."/>
            <person name="Horii T."/>
            <person name="Iida T."/>
            <person name="Fujita J."/>
            <person name="Nakamura S."/>
        </authorList>
    </citation>
    <scope>NUCLEOTIDE SEQUENCE [LARGE SCALE GENOMIC DNA]</scope>
    <source>
        <strain evidence="1 2">JCM 12404</strain>
    </source>
</reference>
<gene>
    <name evidence="1" type="ORF">MCOO_15510</name>
</gene>
<evidence type="ECO:0000313" key="2">
    <source>
        <dbReference type="Proteomes" id="UP000465866"/>
    </source>
</evidence>